<evidence type="ECO:0000313" key="2">
    <source>
        <dbReference type="Proteomes" id="UP000191554"/>
    </source>
</evidence>
<proteinExistence type="predicted"/>
<name>A0A1V4SIT3_RUMHU</name>
<reference evidence="1 2" key="1">
    <citation type="submission" date="2017-03" db="EMBL/GenBank/DDBJ databases">
        <title>Genome sequence of Clostridium hungatei DSM 14427.</title>
        <authorList>
            <person name="Poehlein A."/>
            <person name="Daniel R."/>
        </authorList>
    </citation>
    <scope>NUCLEOTIDE SEQUENCE [LARGE SCALE GENOMIC DNA]</scope>
    <source>
        <strain evidence="1 2">DSM 14427</strain>
    </source>
</reference>
<keyword evidence="2" id="KW-1185">Reference proteome</keyword>
<gene>
    <name evidence="1" type="ORF">CLHUN_27300</name>
</gene>
<organism evidence="1 2">
    <name type="scientific">Ruminiclostridium hungatei</name>
    <name type="common">Clostridium hungatei</name>
    <dbReference type="NCBI Taxonomy" id="48256"/>
    <lineage>
        <taxon>Bacteria</taxon>
        <taxon>Bacillati</taxon>
        <taxon>Bacillota</taxon>
        <taxon>Clostridia</taxon>
        <taxon>Eubacteriales</taxon>
        <taxon>Oscillospiraceae</taxon>
        <taxon>Ruminiclostridium</taxon>
    </lineage>
</organism>
<evidence type="ECO:0000313" key="1">
    <source>
        <dbReference type="EMBL" id="OPX43385.1"/>
    </source>
</evidence>
<comment type="caution">
    <text evidence="1">The sequence shown here is derived from an EMBL/GenBank/DDBJ whole genome shotgun (WGS) entry which is preliminary data.</text>
</comment>
<sequence length="161" mass="18597">MKVRLDYVTNSSSVSYIITMNADMAEFGKKRNHNYTGDTKKQRIFETLSKDLVSSGEIRQFGDNEIIMKQYDFSKKPDCKYDYSFEVPINEVDFSKMSDEVLWAYIYGEYFVNSRLPAEFKGLGLVQVPRDKNKLAEKIHSLGCDDCERKGTEKCHGNKAE</sequence>
<protein>
    <submittedName>
        <fullName evidence="1">Uncharacterized protein</fullName>
    </submittedName>
</protein>
<dbReference type="RefSeq" id="WP_080065186.1">
    <property type="nucleotide sequence ID" value="NZ_MZGX01000018.1"/>
</dbReference>
<dbReference type="Proteomes" id="UP000191554">
    <property type="component" value="Unassembled WGS sequence"/>
</dbReference>
<dbReference type="EMBL" id="MZGX01000018">
    <property type="protein sequence ID" value="OPX43385.1"/>
    <property type="molecule type" value="Genomic_DNA"/>
</dbReference>
<dbReference type="STRING" id="48256.CLHUN_27300"/>
<dbReference type="AlphaFoldDB" id="A0A1V4SIT3"/>
<accession>A0A1V4SIT3</accession>
<dbReference type="OrthoDB" id="1129530at2"/>